<dbReference type="KEGG" id="doe:DENOEST_0604"/>
<proteinExistence type="predicted"/>
<organism evidence="1 2">
    <name type="scientific">Denitratisoma oestradiolicum</name>
    <dbReference type="NCBI Taxonomy" id="311182"/>
    <lineage>
        <taxon>Bacteria</taxon>
        <taxon>Pseudomonadati</taxon>
        <taxon>Pseudomonadota</taxon>
        <taxon>Betaproteobacteria</taxon>
        <taxon>Nitrosomonadales</taxon>
        <taxon>Sterolibacteriaceae</taxon>
        <taxon>Denitratisoma</taxon>
    </lineage>
</organism>
<reference evidence="1 2" key="1">
    <citation type="submission" date="2020-03" db="EMBL/GenBank/DDBJ databases">
        <authorList>
            <consortium name="Genoscope - CEA"/>
            <person name="William W."/>
        </authorList>
    </citation>
    <scope>NUCLEOTIDE SEQUENCE [LARGE SCALE GENOMIC DNA]</scope>
    <source>
        <strain evidence="2">DSM 16959</strain>
    </source>
</reference>
<evidence type="ECO:0000313" key="2">
    <source>
        <dbReference type="Proteomes" id="UP000515733"/>
    </source>
</evidence>
<name>A0A6S6XY26_9PROT</name>
<dbReference type="AlphaFoldDB" id="A0A6S6XY26"/>
<keyword evidence="2" id="KW-1185">Reference proteome</keyword>
<accession>A0A6S6XY26</accession>
<dbReference type="Proteomes" id="UP000515733">
    <property type="component" value="Chromosome"/>
</dbReference>
<evidence type="ECO:0000313" key="1">
    <source>
        <dbReference type="EMBL" id="CAB1367769.1"/>
    </source>
</evidence>
<dbReference type="EMBL" id="LR778301">
    <property type="protein sequence ID" value="CAB1367769.1"/>
    <property type="molecule type" value="Genomic_DNA"/>
</dbReference>
<protein>
    <submittedName>
        <fullName evidence="1">Uncharacterized protein</fullName>
    </submittedName>
</protein>
<gene>
    <name evidence="1" type="ORF">DENOEST_0604</name>
</gene>
<sequence length="72" mass="8287">MFQKPEELRGIRHCGVTLESNTVRLLRTLFFGVNNFFLLRDNIPTVSHRADLALNRAPIRSRWGRCSATDSN</sequence>